<dbReference type="Gene3D" id="3.40.50.200">
    <property type="entry name" value="Peptidase S8/S53 domain"/>
    <property type="match status" value="1"/>
</dbReference>
<dbReference type="InterPro" id="IPR023827">
    <property type="entry name" value="Peptidase_S8_Asp-AS"/>
</dbReference>
<gene>
    <name evidence="9" type="ORF">SAMN02745114_01538</name>
</gene>
<dbReference type="AlphaFoldDB" id="A0A1T4NAL8"/>
<dbReference type="InterPro" id="IPR050131">
    <property type="entry name" value="Peptidase_S8_subtilisin-like"/>
</dbReference>
<dbReference type="PROSITE" id="PS00138">
    <property type="entry name" value="SUBTILASE_SER"/>
    <property type="match status" value="1"/>
</dbReference>
<dbReference type="InterPro" id="IPR023828">
    <property type="entry name" value="Peptidase_S8_Ser-AS"/>
</dbReference>
<dbReference type="EMBL" id="FUWW01000020">
    <property type="protein sequence ID" value="SJZ76301.1"/>
    <property type="molecule type" value="Genomic_DNA"/>
</dbReference>
<dbReference type="STRING" id="290054.SAMN02745114_01538"/>
<evidence type="ECO:0000256" key="6">
    <source>
        <dbReference type="RuleBase" id="RU003355"/>
    </source>
</evidence>
<dbReference type="Proteomes" id="UP000190657">
    <property type="component" value="Unassembled WGS sequence"/>
</dbReference>
<evidence type="ECO:0000256" key="3">
    <source>
        <dbReference type="ARBA" id="ARBA00022801"/>
    </source>
</evidence>
<dbReference type="GO" id="GO:0006508">
    <property type="term" value="P:proteolysis"/>
    <property type="evidence" value="ECO:0007669"/>
    <property type="project" value="UniProtKB-KW"/>
</dbReference>
<proteinExistence type="inferred from homology"/>
<feature type="signal peptide" evidence="7">
    <location>
        <begin position="1"/>
        <end position="19"/>
    </location>
</feature>
<dbReference type="PROSITE" id="PS51892">
    <property type="entry name" value="SUBTILASE"/>
    <property type="match status" value="1"/>
</dbReference>
<evidence type="ECO:0000313" key="10">
    <source>
        <dbReference type="Proteomes" id="UP000190657"/>
    </source>
</evidence>
<evidence type="ECO:0000256" key="7">
    <source>
        <dbReference type="SAM" id="SignalP"/>
    </source>
</evidence>
<reference evidence="9 10" key="1">
    <citation type="submission" date="2017-02" db="EMBL/GenBank/DDBJ databases">
        <authorList>
            <person name="Peterson S.W."/>
        </authorList>
    </citation>
    <scope>NUCLEOTIDE SEQUENCE [LARGE SCALE GENOMIC DNA]</scope>
    <source>
        <strain evidence="9 10">ATCC 51222</strain>
    </source>
</reference>
<keyword evidence="7" id="KW-0732">Signal</keyword>
<feature type="active site" description="Charge relay system" evidence="5">
    <location>
        <position position="210"/>
    </location>
</feature>
<evidence type="ECO:0000256" key="4">
    <source>
        <dbReference type="ARBA" id="ARBA00022825"/>
    </source>
</evidence>
<feature type="active site" description="Charge relay system" evidence="5">
    <location>
        <position position="360"/>
    </location>
</feature>
<feature type="active site" description="Charge relay system" evidence="5">
    <location>
        <position position="175"/>
    </location>
</feature>
<dbReference type="Gene3D" id="3.80.10.10">
    <property type="entry name" value="Ribonuclease Inhibitor"/>
    <property type="match status" value="1"/>
</dbReference>
<keyword evidence="4 5" id="KW-0720">Serine protease</keyword>
<keyword evidence="3 5" id="KW-0378">Hydrolase</keyword>
<keyword evidence="10" id="KW-1185">Reference proteome</keyword>
<organism evidence="9 10">
    <name type="scientific">Eubacterium coprostanoligenes</name>
    <dbReference type="NCBI Taxonomy" id="290054"/>
    <lineage>
        <taxon>Bacteria</taxon>
        <taxon>Bacillati</taxon>
        <taxon>Bacillota</taxon>
        <taxon>Clostridia</taxon>
        <taxon>Eubacteriales</taxon>
        <taxon>Eubacteriaceae</taxon>
        <taxon>Eubacterium</taxon>
    </lineage>
</organism>
<feature type="chain" id="PRO_5039274471" evidence="7">
    <location>
        <begin position="20"/>
        <end position="872"/>
    </location>
</feature>
<name>A0A1T4NAL8_9FIRM</name>
<dbReference type="InterPro" id="IPR015500">
    <property type="entry name" value="Peptidase_S8_subtilisin-rel"/>
</dbReference>
<dbReference type="GO" id="GO:0004252">
    <property type="term" value="F:serine-type endopeptidase activity"/>
    <property type="evidence" value="ECO:0007669"/>
    <property type="project" value="UniProtKB-UniRule"/>
</dbReference>
<dbReference type="SUPFAM" id="SSF52743">
    <property type="entry name" value="Subtilisin-like"/>
    <property type="match status" value="1"/>
</dbReference>
<dbReference type="PROSITE" id="PS00136">
    <property type="entry name" value="SUBTILASE_ASP"/>
    <property type="match status" value="1"/>
</dbReference>
<dbReference type="SUPFAM" id="SSF52058">
    <property type="entry name" value="L domain-like"/>
    <property type="match status" value="1"/>
</dbReference>
<dbReference type="Pfam" id="PF13287">
    <property type="entry name" value="Fn3_assoc"/>
    <property type="match status" value="1"/>
</dbReference>
<sequence length="872" mass="96899">MKKMLSLLLSLILVMSTFAPMNCVIASAASQIEVNRATDDLAEMLSEDEKLLSEDKSTVVNRRIILKTDGKNVDTYNSTMSVDMYGYTIVQYENIESASVAFSRFDALGYEPVYDKISVFNEVDEETSDYELDGYSYSKYRDEKYEWGYAMCDIDEAVDYYKYKVNREVVVGVIDSGIQYDINLFKNRVVRSNTDFSVKSSRDEMDDFGHGTQVASTVVMCTPSNVKVQGFKVSNDNKITDSSVLLALSYIKNMSKRPDVINMSFSGTDMDSHIENEINELTAMGVVFVGSAGNDGVENVTFPASYDNVIAVSGVDKDNTPSSFSNYGNCIDIAAPGRFTTYKATRNSPSPKYLYSSGTSFSAPIVAAAAAIVRMEHSNYSPYDVKKRLLESCIPFKEKDCFKKYGKGVVNFTNLIDGTRCKIVNANYQSGVYPSEISVKLECANTLVDIIYTTDGTLPTLKNGNKYTEPVVISENTRLIAVAYERTGSVFHGKFFCADYYIGEQEFITDANGAVVAYLGGKKDVAVPDKINGIAPLSIAENCFRYCDVCNVSLPKSVKNIGDFAFADCNAVACNFSAHGVRTVGKNAFEHSGFNTVILENCTKVEENAFENAKLQTVKLGRLTRIENSTFKNCKMLQTAYLPKLLECSSSAASPFENCTSLKTLFVPKATSLHLDIPSEVNLYVNNNLSIDFDAKGDYKYNFIAQLQNGISKLREFLEKHSFDHCTYKDSGNFANTKGAQIRATDSGMRFGFNWSRIDELENLANNVEYGFVLNYGDTDMLDIDNAQRKIKAEKTLKDDNKTSFNLVIKDVPVNQRDTVVSVRAYVNVDGWYFYSPIVKRSYNQVATAVLGDEEVDDTVKLSVSEVMAEGE</sequence>
<dbReference type="Pfam" id="PF00082">
    <property type="entry name" value="Peptidase_S8"/>
    <property type="match status" value="1"/>
</dbReference>
<evidence type="ECO:0000256" key="1">
    <source>
        <dbReference type="ARBA" id="ARBA00011073"/>
    </source>
</evidence>
<dbReference type="InterPro" id="IPR026876">
    <property type="entry name" value="Fn3_assoc_repeat"/>
</dbReference>
<evidence type="ECO:0000313" key="9">
    <source>
        <dbReference type="EMBL" id="SJZ76301.1"/>
    </source>
</evidence>
<dbReference type="Pfam" id="PF13306">
    <property type="entry name" value="LRR_5"/>
    <property type="match status" value="1"/>
</dbReference>
<dbReference type="InterPro" id="IPR036852">
    <property type="entry name" value="Peptidase_S8/S53_dom_sf"/>
</dbReference>
<dbReference type="InterPro" id="IPR026906">
    <property type="entry name" value="LRR_5"/>
</dbReference>
<dbReference type="PANTHER" id="PTHR43806">
    <property type="entry name" value="PEPTIDASE S8"/>
    <property type="match status" value="1"/>
</dbReference>
<evidence type="ECO:0000259" key="8">
    <source>
        <dbReference type="Pfam" id="PF00082"/>
    </source>
</evidence>
<comment type="similarity">
    <text evidence="1 5 6">Belongs to the peptidase S8 family.</text>
</comment>
<feature type="domain" description="Peptidase S8/S53" evidence="8">
    <location>
        <begin position="167"/>
        <end position="407"/>
    </location>
</feature>
<dbReference type="PRINTS" id="PR00723">
    <property type="entry name" value="SUBTILISIN"/>
</dbReference>
<accession>A0A1T4NAL8</accession>
<evidence type="ECO:0000256" key="2">
    <source>
        <dbReference type="ARBA" id="ARBA00022670"/>
    </source>
</evidence>
<evidence type="ECO:0000256" key="5">
    <source>
        <dbReference type="PROSITE-ProRule" id="PRU01240"/>
    </source>
</evidence>
<dbReference type="OrthoDB" id="1776227at2"/>
<dbReference type="InterPro" id="IPR032675">
    <property type="entry name" value="LRR_dom_sf"/>
</dbReference>
<dbReference type="RefSeq" id="WP_078768981.1">
    <property type="nucleotide sequence ID" value="NZ_FUWW01000020.1"/>
</dbReference>
<dbReference type="InterPro" id="IPR000209">
    <property type="entry name" value="Peptidase_S8/S53_dom"/>
</dbReference>
<protein>
    <submittedName>
        <fullName evidence="9">Serine protease, subtilisin family</fullName>
    </submittedName>
</protein>
<dbReference type="PANTHER" id="PTHR43806:SF11">
    <property type="entry name" value="CEREVISIN-RELATED"/>
    <property type="match status" value="1"/>
</dbReference>
<keyword evidence="2 5" id="KW-0645">Protease</keyword>